<name>A0A5C2SUW1_9APHY</name>
<reference evidence="2" key="1">
    <citation type="journal article" date="2018" name="Genome Biol. Evol.">
        <title>Genomics and development of Lentinus tigrinus, a white-rot wood-decaying mushroom with dimorphic fruiting bodies.</title>
        <authorList>
            <person name="Wu B."/>
            <person name="Xu Z."/>
            <person name="Knudson A."/>
            <person name="Carlson A."/>
            <person name="Chen N."/>
            <person name="Kovaka S."/>
            <person name="LaButti K."/>
            <person name="Lipzen A."/>
            <person name="Pennachio C."/>
            <person name="Riley R."/>
            <person name="Schakwitz W."/>
            <person name="Umezawa K."/>
            <person name="Ohm R.A."/>
            <person name="Grigoriev I.V."/>
            <person name="Nagy L.G."/>
            <person name="Gibbons J."/>
            <person name="Hibbett D."/>
        </authorList>
    </citation>
    <scope>NUCLEOTIDE SEQUENCE [LARGE SCALE GENOMIC DNA]</scope>
    <source>
        <strain evidence="2">ALCF2SS1-6</strain>
    </source>
</reference>
<dbReference type="Proteomes" id="UP000313359">
    <property type="component" value="Unassembled WGS sequence"/>
</dbReference>
<organism evidence="2 3">
    <name type="scientific">Lentinus tigrinus ALCF2SS1-6</name>
    <dbReference type="NCBI Taxonomy" id="1328759"/>
    <lineage>
        <taxon>Eukaryota</taxon>
        <taxon>Fungi</taxon>
        <taxon>Dikarya</taxon>
        <taxon>Basidiomycota</taxon>
        <taxon>Agaricomycotina</taxon>
        <taxon>Agaricomycetes</taxon>
        <taxon>Polyporales</taxon>
        <taxon>Polyporaceae</taxon>
        <taxon>Lentinus</taxon>
    </lineage>
</organism>
<dbReference type="InterPro" id="IPR036047">
    <property type="entry name" value="F-box-like_dom_sf"/>
</dbReference>
<evidence type="ECO:0000313" key="3">
    <source>
        <dbReference type="Proteomes" id="UP000313359"/>
    </source>
</evidence>
<proteinExistence type="predicted"/>
<gene>
    <name evidence="2" type="ORF">L227DRAFT_605807</name>
</gene>
<feature type="region of interest" description="Disordered" evidence="1">
    <location>
        <begin position="139"/>
        <end position="164"/>
    </location>
</feature>
<accession>A0A5C2SUW1</accession>
<dbReference type="EMBL" id="ML122250">
    <property type="protein sequence ID" value="RPD67420.1"/>
    <property type="molecule type" value="Genomic_DNA"/>
</dbReference>
<protein>
    <recommendedName>
        <fullName evidence="4">F-box domain-containing protein</fullName>
    </recommendedName>
</protein>
<dbReference type="OrthoDB" id="2588098at2759"/>
<evidence type="ECO:0008006" key="4">
    <source>
        <dbReference type="Google" id="ProtNLM"/>
    </source>
</evidence>
<evidence type="ECO:0000256" key="1">
    <source>
        <dbReference type="SAM" id="MobiDB-lite"/>
    </source>
</evidence>
<keyword evidence="3" id="KW-1185">Reference proteome</keyword>
<dbReference type="AlphaFoldDB" id="A0A5C2SUW1"/>
<sequence>MSQLWQIINVDRREAKKNVWGQLGVWFFYPHDQLITCLSIPRLPKVVDQWLTQGPTLVPPGPISKLPTELIHVIFDSLHTLHETISFSITCKLFLSIGKPHILRATKAHYAPWAGCRLITLGDDTRALDDLPTGLLTDAERTEIEATGQESTDADADGPDEHEQSLSYFSCTSFERVLHLEWRMRRINAASQFAGRIGHWRVVNQDDDGGRDPSSRDASMFLALYGDGRRAPCYQEGTRVLCNLSRGEYVRQDGLTSPKYVNLGHALLSRICWSSSADVGMVCEDHYRAQLIKGPWAGDRFCITTMELLPELEDSAVVWRDVTAEAQALLSHIWDNNSMLWRDKAQTWDVAPHRAA</sequence>
<evidence type="ECO:0000313" key="2">
    <source>
        <dbReference type="EMBL" id="RPD67420.1"/>
    </source>
</evidence>
<dbReference type="SUPFAM" id="SSF81383">
    <property type="entry name" value="F-box domain"/>
    <property type="match status" value="1"/>
</dbReference>